<keyword evidence="2" id="KW-1185">Reference proteome</keyword>
<organism evidence="1 2">
    <name type="scientific">Xylaria grammica</name>
    <dbReference type="NCBI Taxonomy" id="363999"/>
    <lineage>
        <taxon>Eukaryota</taxon>
        <taxon>Fungi</taxon>
        <taxon>Dikarya</taxon>
        <taxon>Ascomycota</taxon>
        <taxon>Pezizomycotina</taxon>
        <taxon>Sordariomycetes</taxon>
        <taxon>Xylariomycetidae</taxon>
        <taxon>Xylariales</taxon>
        <taxon>Xylariaceae</taxon>
        <taxon>Xylaria</taxon>
    </lineage>
</organism>
<dbReference type="SUPFAM" id="SSF58113">
    <property type="entry name" value="Apolipoprotein A-I"/>
    <property type="match status" value="1"/>
</dbReference>
<name>A0A439DCQ3_9PEZI</name>
<dbReference type="EMBL" id="RYZI01000057">
    <property type="protein sequence ID" value="RWA12194.1"/>
    <property type="molecule type" value="Genomic_DNA"/>
</dbReference>
<evidence type="ECO:0000313" key="2">
    <source>
        <dbReference type="Proteomes" id="UP000286045"/>
    </source>
</evidence>
<reference evidence="1 2" key="1">
    <citation type="submission" date="2018-12" db="EMBL/GenBank/DDBJ databases">
        <title>Draft genome sequence of Xylaria grammica IHI A82.</title>
        <authorList>
            <person name="Buettner E."/>
            <person name="Kellner H."/>
        </authorList>
    </citation>
    <scope>NUCLEOTIDE SEQUENCE [LARGE SCALE GENOMIC DNA]</scope>
    <source>
        <strain evidence="1 2">IHI A82</strain>
    </source>
</reference>
<comment type="caution">
    <text evidence="1">The sequence shown here is derived from an EMBL/GenBank/DDBJ whole genome shotgun (WGS) entry which is preliminary data.</text>
</comment>
<proteinExistence type="predicted"/>
<evidence type="ECO:0000313" key="1">
    <source>
        <dbReference type="EMBL" id="RWA12194.1"/>
    </source>
</evidence>
<sequence length="282" mass="31482">MSSSQKASAATSDNVAKLHKLLQRPESKDRIGPLMAAVMAQNIHIHTKTITDLDSKVQQIRGSQSEQANHVSERIHEFQQDLMSLRELIPADKQIIKDIKADTDELKDEIAEAMKQCHVESARIEQGLKVVREMMETRIERDAEAVCEAMEREQQASKKIADNYKNMMQHMESLKHDVNGIKGAIEKKLSDPLITESIMKLEERVTRSVDQISTTRKEIGDIKTSLAAIETKGGLGNLVWGEPAGHDVPDQSTINDRALGHISNNQGKSCSTRSCFVVFILC</sequence>
<dbReference type="AlphaFoldDB" id="A0A439DCQ3"/>
<dbReference type="Proteomes" id="UP000286045">
    <property type="component" value="Unassembled WGS sequence"/>
</dbReference>
<protein>
    <submittedName>
        <fullName evidence="1">Uncharacterized protein</fullName>
    </submittedName>
</protein>
<accession>A0A439DCQ3</accession>
<gene>
    <name evidence="1" type="ORF">EKO27_g2880</name>
</gene>